<keyword evidence="3" id="KW-1185">Reference proteome</keyword>
<feature type="region of interest" description="Disordered" evidence="1">
    <location>
        <begin position="1"/>
        <end position="22"/>
    </location>
</feature>
<dbReference type="Proteomes" id="UP000188145">
    <property type="component" value="Chromosome"/>
</dbReference>
<proteinExistence type="predicted"/>
<name>A0A1Q2CNI5_9ACTN</name>
<dbReference type="STRING" id="1332264.BW730_09300"/>
<evidence type="ECO:0000313" key="3">
    <source>
        <dbReference type="Proteomes" id="UP000188145"/>
    </source>
</evidence>
<gene>
    <name evidence="2" type="ORF">BW730_09300</name>
</gene>
<dbReference type="KEGG" id="tes:BW730_09300"/>
<evidence type="ECO:0000256" key="1">
    <source>
        <dbReference type="SAM" id="MobiDB-lite"/>
    </source>
</evidence>
<protein>
    <submittedName>
        <fullName evidence="2">Uncharacterized protein</fullName>
    </submittedName>
</protein>
<dbReference type="OrthoDB" id="9917163at2"/>
<accession>A0A1Q2CNI5</accession>
<evidence type="ECO:0000313" key="2">
    <source>
        <dbReference type="EMBL" id="AQP47659.1"/>
    </source>
</evidence>
<reference evidence="3" key="1">
    <citation type="submission" date="2017-02" db="EMBL/GenBank/DDBJ databases">
        <title>Tessaracoccus aquaemaris sp. nov., isolated from the intestine of a Korean rockfish, Sebastes schlegelii, in a marine aquaculture pond.</title>
        <authorList>
            <person name="Tak E.J."/>
            <person name="Bae J.-W."/>
        </authorList>
    </citation>
    <scope>NUCLEOTIDE SEQUENCE [LARGE SCALE GENOMIC DNA]</scope>
    <source>
        <strain evidence="3">NSG39</strain>
    </source>
</reference>
<dbReference type="AlphaFoldDB" id="A0A1Q2CNI5"/>
<organism evidence="2 3">
    <name type="scientific">Tessaracoccus aquimaris</name>
    <dbReference type="NCBI Taxonomy" id="1332264"/>
    <lineage>
        <taxon>Bacteria</taxon>
        <taxon>Bacillati</taxon>
        <taxon>Actinomycetota</taxon>
        <taxon>Actinomycetes</taxon>
        <taxon>Propionibacteriales</taxon>
        <taxon>Propionibacteriaceae</taxon>
        <taxon>Tessaracoccus</taxon>
    </lineage>
</organism>
<sequence length="105" mass="10638">MSEKIFSPESWRSAGGAVDDAGGDVTSRLVSRLGSVQITGQEGLTLLDELVAGIVPAVMDAVNGALADMSTGLRDEGAALVETGNAYAAIEEAAAEVAGHMNEGF</sequence>
<dbReference type="RefSeq" id="WP_077685988.1">
    <property type="nucleotide sequence ID" value="NZ_CP019606.1"/>
</dbReference>
<dbReference type="EMBL" id="CP019606">
    <property type="protein sequence ID" value="AQP47659.1"/>
    <property type="molecule type" value="Genomic_DNA"/>
</dbReference>